<dbReference type="EMBL" id="SMKZ01000025">
    <property type="protein sequence ID" value="TDE08337.1"/>
    <property type="molecule type" value="Genomic_DNA"/>
</dbReference>
<accession>A0A4R5D6V8</accession>
<dbReference type="OrthoDB" id="127395at2"/>
<dbReference type="Gene3D" id="1.50.10.10">
    <property type="match status" value="1"/>
</dbReference>
<protein>
    <recommendedName>
        <fullName evidence="3">Glycoside hydrolase family 65</fullName>
    </recommendedName>
</protein>
<comment type="caution">
    <text evidence="1">The sequence shown here is derived from an EMBL/GenBank/DDBJ whole genome shotgun (WGS) entry which is preliminary data.</text>
</comment>
<dbReference type="InParanoid" id="A0A4R5D6V8"/>
<evidence type="ECO:0008006" key="3">
    <source>
        <dbReference type="Google" id="ProtNLM"/>
    </source>
</evidence>
<sequence length="691" mass="77045">MDRRDLVDRHRVHLTAAAPESPLSVGNGDFCFTADCTGLQTLADWHTRASARRDERSATPLGTQSSWAFHWAPNPDGVTLADTERQYPDPAGRELSFPTAYDWRLSDEEARRLQPAGHYFWTNPQRLHLGRVAYVLRSPDTRAPVVTPGPIDDVDQTLDLWTGILTSAFSLEGRRTTTRTAVHPHRDVLAVHAASGLFAGGDARLRVSFGAVDDTFEAEERTDDPDAHRSIVELTDARTVVVRRAVDDACYVVRAHVVGASFEHTDRHALDVVPEGDGVHLVVEFTPGPSDEPLPSAAAVFAESERHWERFWRSGAVVDFSGSSDPRAGELERRVVLSQYLTAIQCAGTLPPQESGLVCNSWAGKFHLEMHWWHAAHFPMWGRPELLEPSLEWYRSILPVARRNAERNGYRGARWPKHVGPEGVESPNDIGPLLVWQQPHPVYFAELVFRARGDDPAVLEAYGDLVDETAEFLSSLLWWRDGEAHLAPPVMPAQERYEAATTWDPTFELAYVAWALGVACEWRRRRGLEVPDAWERAITGMAPLPTADGRYEAVRGQCAVIDHPSLLGALGFVPDSPLVDRDTMSTTLDWVLEAWDWRTTWGWDFPLIAMCARELGRLDLAFDTLLSPRPRNRYLANGHNFQVPNRLPLYLPGNGGLLAAIAMLVTDKTGTVVADLPDGWVVRADGFPPRP</sequence>
<dbReference type="InterPro" id="IPR012341">
    <property type="entry name" value="6hp_glycosidase-like_sf"/>
</dbReference>
<name>A0A4R5D6V8_9ACTN</name>
<organism evidence="1 2">
    <name type="scientific">Jiangella asiatica</name>
    <dbReference type="NCBI Taxonomy" id="2530372"/>
    <lineage>
        <taxon>Bacteria</taxon>
        <taxon>Bacillati</taxon>
        <taxon>Actinomycetota</taxon>
        <taxon>Actinomycetes</taxon>
        <taxon>Jiangellales</taxon>
        <taxon>Jiangellaceae</taxon>
        <taxon>Jiangella</taxon>
    </lineage>
</organism>
<evidence type="ECO:0000313" key="1">
    <source>
        <dbReference type="EMBL" id="TDE08337.1"/>
    </source>
</evidence>
<dbReference type="SUPFAM" id="SSF48208">
    <property type="entry name" value="Six-hairpin glycosidases"/>
    <property type="match status" value="1"/>
</dbReference>
<keyword evidence="2" id="KW-1185">Reference proteome</keyword>
<dbReference type="RefSeq" id="WP_131896897.1">
    <property type="nucleotide sequence ID" value="NZ_SMKZ01000025.1"/>
</dbReference>
<gene>
    <name evidence="1" type="ORF">E1269_17685</name>
</gene>
<dbReference type="InterPro" id="IPR008928">
    <property type="entry name" value="6-hairpin_glycosidase_sf"/>
</dbReference>
<proteinExistence type="predicted"/>
<dbReference type="Proteomes" id="UP000294739">
    <property type="component" value="Unassembled WGS sequence"/>
</dbReference>
<dbReference type="AlphaFoldDB" id="A0A4R5D6V8"/>
<dbReference type="GO" id="GO:0005975">
    <property type="term" value="P:carbohydrate metabolic process"/>
    <property type="evidence" value="ECO:0007669"/>
    <property type="project" value="InterPro"/>
</dbReference>
<evidence type="ECO:0000313" key="2">
    <source>
        <dbReference type="Proteomes" id="UP000294739"/>
    </source>
</evidence>
<reference evidence="1 2" key="1">
    <citation type="submission" date="2019-03" db="EMBL/GenBank/DDBJ databases">
        <title>Draft genome sequences of novel Actinobacteria.</title>
        <authorList>
            <person name="Sahin N."/>
            <person name="Ay H."/>
            <person name="Saygin H."/>
        </authorList>
    </citation>
    <scope>NUCLEOTIDE SEQUENCE [LARGE SCALE GENOMIC DNA]</scope>
    <source>
        <strain evidence="1 2">5K138</strain>
    </source>
</reference>